<dbReference type="Gene3D" id="3.30.1330.110">
    <property type="entry name" value="BB2672"/>
    <property type="match status" value="1"/>
</dbReference>
<sequence>MKHAGHVSPLLPGVLTSNTQINENPGRQPGEGSDDESTRRSHETGSLSVTPHPIRKIVTFIDDTLEEGGRATARPIRMAGCAAVVRNPWAGAAFVDNLRPGITAYAAALGDTLVPRLVDLFPDADAIEAFGKCAVVGVNGEIEHAAAMIHTLHFGNRVRIGTRGDSFMSFTNKRNGAGGAVILPLTHKTSELRGSRSHFLTLEFAIPDAPGPDEIVVAIGASDGGRPHSRIGDRYIDMKEMGVDQTGKPLTAPA</sequence>
<accession>A0ABS5EHN9</accession>
<dbReference type="Pfam" id="PF06684">
    <property type="entry name" value="AA_synth"/>
    <property type="match status" value="1"/>
</dbReference>
<gene>
    <name evidence="2" type="ORF">GXW78_10900</name>
</gene>
<comment type="caution">
    <text evidence="2">The sequence shown here is derived from an EMBL/GenBank/DDBJ whole genome shotgun (WGS) entry which is preliminary data.</text>
</comment>
<organism evidence="2 3">
    <name type="scientific">Neoroseomonas terrae</name>
    <dbReference type="NCBI Taxonomy" id="424799"/>
    <lineage>
        <taxon>Bacteria</taxon>
        <taxon>Pseudomonadati</taxon>
        <taxon>Pseudomonadota</taxon>
        <taxon>Alphaproteobacteria</taxon>
        <taxon>Acetobacterales</taxon>
        <taxon>Acetobacteraceae</taxon>
        <taxon>Neoroseomonas</taxon>
    </lineage>
</organism>
<protein>
    <submittedName>
        <fullName evidence="2">Amino acid synthesis family protein</fullName>
    </submittedName>
</protein>
<dbReference type="InterPro" id="IPR035936">
    <property type="entry name" value="BB2672"/>
</dbReference>
<proteinExistence type="predicted"/>
<reference evidence="3" key="1">
    <citation type="journal article" date="2021" name="Syst. Appl. Microbiol.">
        <title>Roseomonas hellenica sp. nov., isolated from roots of wild-growing Alkanna tinctoria.</title>
        <authorList>
            <person name="Rat A."/>
            <person name="Naranjo H.D."/>
            <person name="Lebbe L."/>
            <person name="Cnockaert M."/>
            <person name="Krigas N."/>
            <person name="Grigoriadou K."/>
            <person name="Maloupa E."/>
            <person name="Willems A."/>
        </authorList>
    </citation>
    <scope>NUCLEOTIDE SEQUENCE [LARGE SCALE GENOMIC DNA]</scope>
    <source>
        <strain evidence="3">LMG 31159</strain>
    </source>
</reference>
<evidence type="ECO:0000313" key="3">
    <source>
        <dbReference type="Proteomes" id="UP000698752"/>
    </source>
</evidence>
<keyword evidence="3" id="KW-1185">Reference proteome</keyword>
<evidence type="ECO:0000256" key="1">
    <source>
        <dbReference type="SAM" id="MobiDB-lite"/>
    </source>
</evidence>
<name>A0ABS5EHN9_9PROT</name>
<dbReference type="InterPro" id="IPR009569">
    <property type="entry name" value="AA_synth_put"/>
</dbReference>
<dbReference type="SUPFAM" id="SSF160519">
    <property type="entry name" value="BB2672-like"/>
    <property type="match status" value="1"/>
</dbReference>
<feature type="region of interest" description="Disordered" evidence="1">
    <location>
        <begin position="1"/>
        <end position="48"/>
    </location>
</feature>
<dbReference type="Proteomes" id="UP000698752">
    <property type="component" value="Unassembled WGS sequence"/>
</dbReference>
<feature type="compositionally biased region" description="Polar residues" evidence="1">
    <location>
        <begin position="15"/>
        <end position="25"/>
    </location>
</feature>
<dbReference type="EMBL" id="JAAEDI010000010">
    <property type="protein sequence ID" value="MBR0650172.1"/>
    <property type="molecule type" value="Genomic_DNA"/>
</dbReference>
<evidence type="ECO:0000313" key="2">
    <source>
        <dbReference type="EMBL" id="MBR0650172.1"/>
    </source>
</evidence>